<evidence type="ECO:0000256" key="2">
    <source>
        <dbReference type="ARBA" id="ARBA00022643"/>
    </source>
</evidence>
<feature type="domain" description="NADPH-dependent FMN reductase-like" evidence="3">
    <location>
        <begin position="1"/>
        <end position="123"/>
    </location>
</feature>
<dbReference type="AlphaFoldDB" id="A0A859FJG0"/>
<sequence length="181" mass="20511">MRTLVLLGSTRNASNSTLLAARLTQGVPHTTARLTDYTINPIVDQRHDEGGFTPVDDDFKELARHMINHDRIIFATPLYWYGMSGPMKNFVDRWSQYLRDTSMPFKASLAEKEAYVIITGGPHSKSKGLPLVTQFHYICDFVGMKLVDYVIGRGVRPGEVTNDLNALATIDRWNDHFKKQP</sequence>
<name>A0A859FJG0_9BACI</name>
<keyword evidence="2" id="KW-0288">FMN</keyword>
<dbReference type="RefSeq" id="WP_176010907.1">
    <property type="nucleotide sequence ID" value="NZ_CP041372.2"/>
</dbReference>
<dbReference type="KEGG" id="psua:FLK61_40790"/>
<protein>
    <submittedName>
        <fullName evidence="4">NAD(P)H-dependent oxidoreductase</fullName>
    </submittedName>
</protein>
<dbReference type="EMBL" id="CP041372">
    <property type="protein sequence ID" value="QKS72940.1"/>
    <property type="molecule type" value="Genomic_DNA"/>
</dbReference>
<evidence type="ECO:0000256" key="1">
    <source>
        <dbReference type="ARBA" id="ARBA00022630"/>
    </source>
</evidence>
<evidence type="ECO:0000259" key="3">
    <source>
        <dbReference type="Pfam" id="PF03358"/>
    </source>
</evidence>
<keyword evidence="5" id="KW-1185">Reference proteome</keyword>
<evidence type="ECO:0000313" key="5">
    <source>
        <dbReference type="Proteomes" id="UP000318138"/>
    </source>
</evidence>
<dbReference type="PANTHER" id="PTHR43278">
    <property type="entry name" value="NAD(P)H-DEPENDENT FMN-CONTAINING OXIDOREDUCTASE YWQN-RELATED"/>
    <property type="match status" value="1"/>
</dbReference>
<dbReference type="InterPro" id="IPR029039">
    <property type="entry name" value="Flavoprotein-like_sf"/>
</dbReference>
<dbReference type="Proteomes" id="UP000318138">
    <property type="component" value="Chromosome"/>
</dbReference>
<proteinExistence type="predicted"/>
<keyword evidence="1" id="KW-0285">Flavoprotein</keyword>
<dbReference type="InterPro" id="IPR005025">
    <property type="entry name" value="FMN_Rdtase-like_dom"/>
</dbReference>
<dbReference type="SUPFAM" id="SSF52218">
    <property type="entry name" value="Flavoproteins"/>
    <property type="match status" value="1"/>
</dbReference>
<reference evidence="5" key="1">
    <citation type="submission" date="2019-07" db="EMBL/GenBank/DDBJ databases">
        <title>Bacillus alkalisoli sp. nov. isolated from saline soil.</title>
        <authorList>
            <person name="Sun J.-Q."/>
            <person name="Xu L."/>
        </authorList>
    </citation>
    <scope>NUCLEOTIDE SEQUENCE [LARGE SCALE GENOMIC DNA]</scope>
    <source>
        <strain evidence="5">M4U3P1</strain>
    </source>
</reference>
<dbReference type="InterPro" id="IPR051796">
    <property type="entry name" value="ISF_SsuE-like"/>
</dbReference>
<accession>A0A859FJG0</accession>
<evidence type="ECO:0000313" key="4">
    <source>
        <dbReference type="EMBL" id="QKS72940.1"/>
    </source>
</evidence>
<gene>
    <name evidence="4" type="ORF">FLK61_40790</name>
</gene>
<dbReference type="Gene3D" id="3.40.50.360">
    <property type="match status" value="1"/>
</dbReference>
<dbReference type="Pfam" id="PF03358">
    <property type="entry name" value="FMN_red"/>
    <property type="match status" value="1"/>
</dbReference>
<dbReference type="GO" id="GO:0016491">
    <property type="term" value="F:oxidoreductase activity"/>
    <property type="evidence" value="ECO:0007669"/>
    <property type="project" value="InterPro"/>
</dbReference>
<organism evidence="4 5">
    <name type="scientific">Paenalkalicoccus suaedae</name>
    <dbReference type="NCBI Taxonomy" id="2592382"/>
    <lineage>
        <taxon>Bacteria</taxon>
        <taxon>Bacillati</taxon>
        <taxon>Bacillota</taxon>
        <taxon>Bacilli</taxon>
        <taxon>Bacillales</taxon>
        <taxon>Bacillaceae</taxon>
        <taxon>Paenalkalicoccus</taxon>
    </lineage>
</organism>
<dbReference type="PANTHER" id="PTHR43278:SF4">
    <property type="entry name" value="NAD(P)H-DEPENDENT FMN-CONTAINING OXIDOREDUCTASE YWQN-RELATED"/>
    <property type="match status" value="1"/>
</dbReference>